<evidence type="ECO:0000313" key="2">
    <source>
        <dbReference type="EMBL" id="JAC63995.1"/>
    </source>
</evidence>
<sequence>MSSRNSLRTTAFDSVQRTEQRRSLQGLSAYERHKKFVSDYIKYYGGKLPTPAKVETKSDWDVVRENHKFLWEDDFDVGNSWEAKLAKKYYDKLFKEYCLANLTRYKEGKIGLRWRTEKEVLAGKGQFSCGNKHCSGQQGLASFEVNFGYKEGGERKQALVKLRVCPDCAAKLSYSYSGSLKRAAGQAEADSPDVAKRQKVSSPRADAGGPHGARESVCEQRGEGKSDGRQRSDKDEAPEGHSGSDAWRGDRQESSEPTQEEEFEQYFKDMFA</sequence>
<evidence type="ECO:0000256" key="1">
    <source>
        <dbReference type="SAM" id="MobiDB-lite"/>
    </source>
</evidence>
<dbReference type="AlphaFoldDB" id="A0A061QZX0"/>
<dbReference type="PANTHER" id="PTHR11567">
    <property type="entry name" value="ACID PHOSPHATASE-RELATED"/>
    <property type="match status" value="1"/>
</dbReference>
<reference evidence="2" key="1">
    <citation type="submission" date="2014-05" db="EMBL/GenBank/DDBJ databases">
        <title>The transcriptome of the halophilic microalga Tetraselmis sp. GSL018 isolated from the Great Salt Lake, Utah.</title>
        <authorList>
            <person name="Jinkerson R.E."/>
            <person name="D'Adamo S."/>
            <person name="Posewitz M.C."/>
        </authorList>
    </citation>
    <scope>NUCLEOTIDE SEQUENCE</scope>
    <source>
        <strain evidence="2">GSL018</strain>
    </source>
</reference>
<gene>
    <name evidence="2" type="primary">FRA10AC1</name>
    <name evidence="2" type="ORF">TSPGSL018_19282</name>
</gene>
<proteinExistence type="predicted"/>
<dbReference type="EMBL" id="GBEZ01022863">
    <property type="protein sequence ID" value="JAC63995.1"/>
    <property type="molecule type" value="Transcribed_RNA"/>
</dbReference>
<protein>
    <submittedName>
        <fullName evidence="2">Protein FRA10AC1</fullName>
    </submittedName>
</protein>
<feature type="compositionally biased region" description="Basic and acidic residues" evidence="1">
    <location>
        <begin position="212"/>
        <end position="239"/>
    </location>
</feature>
<dbReference type="GO" id="GO:0016791">
    <property type="term" value="F:phosphatase activity"/>
    <property type="evidence" value="ECO:0007669"/>
    <property type="project" value="TreeGrafter"/>
</dbReference>
<feature type="region of interest" description="Disordered" evidence="1">
    <location>
        <begin position="183"/>
        <end position="272"/>
    </location>
</feature>
<accession>A0A061QZX0</accession>
<dbReference type="InterPro" id="IPR019129">
    <property type="entry name" value="Folate-sensitive_fs_Fra10Ac1"/>
</dbReference>
<dbReference type="InterPro" id="IPR050645">
    <property type="entry name" value="Histidine_acid_phosphatase"/>
</dbReference>
<organism evidence="2">
    <name type="scientific">Tetraselmis sp. GSL018</name>
    <dbReference type="NCBI Taxonomy" id="582737"/>
    <lineage>
        <taxon>Eukaryota</taxon>
        <taxon>Viridiplantae</taxon>
        <taxon>Chlorophyta</taxon>
        <taxon>core chlorophytes</taxon>
        <taxon>Chlorodendrophyceae</taxon>
        <taxon>Chlorodendrales</taxon>
        <taxon>Chlorodendraceae</taxon>
        <taxon>Tetraselmis</taxon>
    </lineage>
</organism>
<dbReference type="Pfam" id="PF09725">
    <property type="entry name" value="Fra10Ac1"/>
    <property type="match status" value="1"/>
</dbReference>
<dbReference type="PANTHER" id="PTHR11567:SF25">
    <property type="entry name" value="PROTEIN FRA10AC1"/>
    <property type="match status" value="1"/>
</dbReference>
<name>A0A061QZX0_9CHLO</name>